<reference evidence="3" key="1">
    <citation type="submission" date="2021-02" db="EMBL/GenBank/DDBJ databases">
        <title>Metagenome-assembled genomes from human diarrheal sample B26.</title>
        <authorList>
            <person name="Ateba T.P."/>
            <person name="Alayande K.A."/>
            <person name="Mwanza M."/>
        </authorList>
    </citation>
    <scope>NUCLEOTIDE SEQUENCE</scope>
    <source>
        <strain evidence="3">06WH</strain>
    </source>
</reference>
<feature type="transmembrane region" description="Helical" evidence="1">
    <location>
        <begin position="52"/>
        <end position="76"/>
    </location>
</feature>
<sequence length="225" mass="26611">MLKRDERRKFPYYGILPLILTLTANFIAYFGTRPFTSSWKHYNIETVLDQQIPVIPWTIVIYFGCYLVWIVNYLIAASREKEFVWRFFAADVLARLVCMAFYLLLPTTNVRPSIPEQGFWNQMLALLYQMDAADNLFPSIHCLNSWFCYIAVRSRREIPRWYQRFSFWAALAVFVSTLTTKQHVIADVFGGALLAEVTWQIAGRTHLGAWYGMILERRRWKRRAE</sequence>
<evidence type="ECO:0000313" key="3">
    <source>
        <dbReference type="EMBL" id="MBN2954945.1"/>
    </source>
</evidence>
<proteinExistence type="predicted"/>
<dbReference type="Pfam" id="PF14378">
    <property type="entry name" value="PAP2_3"/>
    <property type="match status" value="1"/>
</dbReference>
<evidence type="ECO:0000313" key="4">
    <source>
        <dbReference type="Proteomes" id="UP000737612"/>
    </source>
</evidence>
<dbReference type="EMBL" id="JAFHBD010000070">
    <property type="protein sequence ID" value="MBN2954945.1"/>
    <property type="molecule type" value="Genomic_DNA"/>
</dbReference>
<keyword evidence="1" id="KW-0812">Transmembrane</keyword>
<comment type="caution">
    <text evidence="3">The sequence shown here is derived from an EMBL/GenBank/DDBJ whole genome shotgun (WGS) entry which is preliminary data.</text>
</comment>
<feature type="transmembrane region" description="Helical" evidence="1">
    <location>
        <begin position="12"/>
        <end position="32"/>
    </location>
</feature>
<keyword evidence="1" id="KW-0472">Membrane</keyword>
<name>A0A938ZF46_9FIRM</name>
<feature type="domain" description="Inositolphosphotransferase Aur1/Ipt1" evidence="2">
    <location>
        <begin position="58"/>
        <end position="198"/>
    </location>
</feature>
<dbReference type="Proteomes" id="UP000737612">
    <property type="component" value="Unassembled WGS sequence"/>
</dbReference>
<gene>
    <name evidence="3" type="ORF">JTJ23_15440</name>
</gene>
<accession>A0A938ZF46</accession>
<evidence type="ECO:0000259" key="2">
    <source>
        <dbReference type="Pfam" id="PF14378"/>
    </source>
</evidence>
<dbReference type="InterPro" id="IPR026841">
    <property type="entry name" value="Aur1/Ipt1"/>
</dbReference>
<organism evidence="3 4">
    <name type="scientific">Fusicatenibacter saccharivorans</name>
    <dbReference type="NCBI Taxonomy" id="1150298"/>
    <lineage>
        <taxon>Bacteria</taxon>
        <taxon>Bacillati</taxon>
        <taxon>Bacillota</taxon>
        <taxon>Clostridia</taxon>
        <taxon>Lachnospirales</taxon>
        <taxon>Lachnospiraceae</taxon>
        <taxon>Fusicatenibacter</taxon>
    </lineage>
</organism>
<feature type="transmembrane region" description="Helical" evidence="1">
    <location>
        <begin position="83"/>
        <end position="105"/>
    </location>
</feature>
<keyword evidence="1" id="KW-1133">Transmembrane helix</keyword>
<evidence type="ECO:0000256" key="1">
    <source>
        <dbReference type="SAM" id="Phobius"/>
    </source>
</evidence>
<dbReference type="GO" id="GO:0016020">
    <property type="term" value="C:membrane"/>
    <property type="evidence" value="ECO:0007669"/>
    <property type="project" value="UniProtKB-SubCell"/>
</dbReference>
<dbReference type="AlphaFoldDB" id="A0A938ZF46"/>
<protein>
    <submittedName>
        <fullName evidence="3">Phosphatase PAP2 family protein</fullName>
    </submittedName>
</protein>